<dbReference type="PANTHER" id="PTHR11717:SF31">
    <property type="entry name" value="LOW MOLECULAR WEIGHT PROTEIN-TYROSINE-PHOSPHATASE ETP-RELATED"/>
    <property type="match status" value="1"/>
</dbReference>
<evidence type="ECO:0000256" key="3">
    <source>
        <dbReference type="ARBA" id="ARBA00022912"/>
    </source>
</evidence>
<proteinExistence type="inferred from homology"/>
<dbReference type="InterPro" id="IPR017867">
    <property type="entry name" value="Tyr_phospatase_low_mol_wt"/>
</dbReference>
<dbReference type="EMBL" id="JBHSWH010000001">
    <property type="protein sequence ID" value="MFC6705735.1"/>
    <property type="molecule type" value="Genomic_DNA"/>
</dbReference>
<keyword evidence="3" id="KW-0904">Protein phosphatase</keyword>
<dbReference type="PRINTS" id="PR00719">
    <property type="entry name" value="LMWPTPASE"/>
</dbReference>
<name>A0ABW2AG96_9MICO</name>
<comment type="caution">
    <text evidence="5">The sequence shown here is derived from an EMBL/GenBank/DDBJ whole genome shotgun (WGS) entry which is preliminary data.</text>
</comment>
<dbReference type="PANTHER" id="PTHR11717">
    <property type="entry name" value="LOW MOLECULAR WEIGHT PROTEIN TYROSINE PHOSPHATASE"/>
    <property type="match status" value="1"/>
</dbReference>
<sequence>MSAGGRILVVCTGNVCRSPYIERLLTVGMRGLDVEVSSAGTRALVSKPMDPGSARLLKDAGIGTDDFVSRQLTPVMLAEADLVLTATREHRREVVQLEPKALRYTHAVDDFSDLVAAADLRHASFLESSGAPLVVKLAARAQSARGEVGARVAEDSGIVDPFRQDDSVFASMAAQVGEVLPRIVRSAHEVAVSR</sequence>
<comment type="similarity">
    <text evidence="1">Belongs to the low molecular weight phosphotyrosine protein phosphatase family.</text>
</comment>
<evidence type="ECO:0000259" key="4">
    <source>
        <dbReference type="SMART" id="SM00226"/>
    </source>
</evidence>
<reference evidence="6" key="1">
    <citation type="journal article" date="2019" name="Int. J. Syst. Evol. Microbiol.">
        <title>The Global Catalogue of Microorganisms (GCM) 10K type strain sequencing project: providing services to taxonomists for standard genome sequencing and annotation.</title>
        <authorList>
            <consortium name="The Broad Institute Genomics Platform"/>
            <consortium name="The Broad Institute Genome Sequencing Center for Infectious Disease"/>
            <person name="Wu L."/>
            <person name="Ma J."/>
        </authorList>
    </citation>
    <scope>NUCLEOTIDE SEQUENCE [LARGE SCALE GENOMIC DNA]</scope>
    <source>
        <strain evidence="6">CCUG 58127</strain>
    </source>
</reference>
<dbReference type="InterPro" id="IPR050438">
    <property type="entry name" value="LMW_PTPase"/>
</dbReference>
<dbReference type="SMART" id="SM00226">
    <property type="entry name" value="LMWPc"/>
    <property type="match status" value="1"/>
</dbReference>
<evidence type="ECO:0000256" key="1">
    <source>
        <dbReference type="ARBA" id="ARBA00011063"/>
    </source>
</evidence>
<dbReference type="Pfam" id="PF01451">
    <property type="entry name" value="LMWPc"/>
    <property type="match status" value="1"/>
</dbReference>
<protein>
    <recommendedName>
        <fullName evidence="4">Phosphotyrosine protein phosphatase I domain-containing protein</fullName>
    </recommendedName>
</protein>
<accession>A0ABW2AG96</accession>
<dbReference type="SUPFAM" id="SSF52788">
    <property type="entry name" value="Phosphotyrosine protein phosphatases I"/>
    <property type="match status" value="1"/>
</dbReference>
<evidence type="ECO:0000256" key="2">
    <source>
        <dbReference type="ARBA" id="ARBA00022801"/>
    </source>
</evidence>
<evidence type="ECO:0000313" key="6">
    <source>
        <dbReference type="Proteomes" id="UP001596298"/>
    </source>
</evidence>
<dbReference type="Gene3D" id="3.40.50.2300">
    <property type="match status" value="1"/>
</dbReference>
<keyword evidence="6" id="KW-1185">Reference proteome</keyword>
<dbReference type="InterPro" id="IPR023485">
    <property type="entry name" value="Ptyr_pPase"/>
</dbReference>
<gene>
    <name evidence="5" type="ORF">ACFQDH_10765</name>
</gene>
<dbReference type="RefSeq" id="WP_382401137.1">
    <property type="nucleotide sequence ID" value="NZ_JBHSWH010000001.1"/>
</dbReference>
<keyword evidence="2" id="KW-0378">Hydrolase</keyword>
<evidence type="ECO:0000313" key="5">
    <source>
        <dbReference type="EMBL" id="MFC6705735.1"/>
    </source>
</evidence>
<feature type="domain" description="Phosphotyrosine protein phosphatase I" evidence="4">
    <location>
        <begin position="5"/>
        <end position="186"/>
    </location>
</feature>
<dbReference type="Proteomes" id="UP001596298">
    <property type="component" value="Unassembled WGS sequence"/>
</dbReference>
<dbReference type="InterPro" id="IPR036196">
    <property type="entry name" value="Ptyr_pPase_sf"/>
</dbReference>
<organism evidence="5 6">
    <name type="scientific">Flexivirga alba</name>
    <dbReference type="NCBI Taxonomy" id="702742"/>
    <lineage>
        <taxon>Bacteria</taxon>
        <taxon>Bacillati</taxon>
        <taxon>Actinomycetota</taxon>
        <taxon>Actinomycetes</taxon>
        <taxon>Micrococcales</taxon>
        <taxon>Dermacoccaceae</taxon>
        <taxon>Flexivirga</taxon>
    </lineage>
</organism>